<dbReference type="PROSITE" id="PS50977">
    <property type="entry name" value="HTH_TETR_2"/>
    <property type="match status" value="1"/>
</dbReference>
<evidence type="ECO:0000313" key="8">
    <source>
        <dbReference type="Proteomes" id="UP000277671"/>
    </source>
</evidence>
<keyword evidence="2 4" id="KW-0238">DNA-binding</keyword>
<dbReference type="GO" id="GO:0000976">
    <property type="term" value="F:transcription cis-regulatory region binding"/>
    <property type="evidence" value="ECO:0007669"/>
    <property type="project" value="TreeGrafter"/>
</dbReference>
<dbReference type="InterPro" id="IPR050109">
    <property type="entry name" value="HTH-type_TetR-like_transc_reg"/>
</dbReference>
<evidence type="ECO:0000256" key="2">
    <source>
        <dbReference type="ARBA" id="ARBA00023125"/>
    </source>
</evidence>
<evidence type="ECO:0000256" key="1">
    <source>
        <dbReference type="ARBA" id="ARBA00023015"/>
    </source>
</evidence>
<gene>
    <name evidence="7" type="ORF">BDK92_6523</name>
</gene>
<dbReference type="PANTHER" id="PTHR30055:SF234">
    <property type="entry name" value="HTH-TYPE TRANSCRIPTIONAL REGULATOR BETI"/>
    <property type="match status" value="1"/>
</dbReference>
<dbReference type="PANTHER" id="PTHR30055">
    <property type="entry name" value="HTH-TYPE TRANSCRIPTIONAL REGULATOR RUTR"/>
    <property type="match status" value="1"/>
</dbReference>
<name>A0A495JTC2_9ACTN</name>
<keyword evidence="3" id="KW-0804">Transcription</keyword>
<dbReference type="InterPro" id="IPR001647">
    <property type="entry name" value="HTH_TetR"/>
</dbReference>
<sequence length="218" mass="23525">MPSTLPPDASSGSGRSPQCGPGAGRARPLPPDERRAALIAATLPLVGEHGTKVTTRQIAEAAGVAEGTIFRVFPDKQALIQAAVAAALDPEPVWAEFAEVDLTLPLRERLVEATTIIQRRLIRVLNLLTAVGLNSPPPDREAHQARVRPTNERIQAEVARILEPDHDQFRCTVQEVARLLRLLIFTGSHPLINDGDPLSSEQIVSLLLDGVRHPAEPS</sequence>
<accession>A0A495JTC2</accession>
<proteinExistence type="predicted"/>
<organism evidence="7 8">
    <name type="scientific">Micromonospora pisi</name>
    <dbReference type="NCBI Taxonomy" id="589240"/>
    <lineage>
        <taxon>Bacteria</taxon>
        <taxon>Bacillati</taxon>
        <taxon>Actinomycetota</taxon>
        <taxon>Actinomycetes</taxon>
        <taxon>Micromonosporales</taxon>
        <taxon>Micromonosporaceae</taxon>
        <taxon>Micromonospora</taxon>
    </lineage>
</organism>
<comment type="caution">
    <text evidence="7">The sequence shown here is derived from an EMBL/GenBank/DDBJ whole genome shotgun (WGS) entry which is preliminary data.</text>
</comment>
<dbReference type="EMBL" id="RBKT01000001">
    <property type="protein sequence ID" value="RKR92091.1"/>
    <property type="molecule type" value="Genomic_DNA"/>
</dbReference>
<evidence type="ECO:0000256" key="4">
    <source>
        <dbReference type="PROSITE-ProRule" id="PRU00335"/>
    </source>
</evidence>
<dbReference type="RefSeq" id="WP_246017370.1">
    <property type="nucleotide sequence ID" value="NZ_RBKT01000001.1"/>
</dbReference>
<dbReference type="AlphaFoldDB" id="A0A495JTC2"/>
<keyword evidence="1" id="KW-0805">Transcription regulation</keyword>
<dbReference type="PRINTS" id="PR00455">
    <property type="entry name" value="HTHTETR"/>
</dbReference>
<dbReference type="InterPro" id="IPR009057">
    <property type="entry name" value="Homeodomain-like_sf"/>
</dbReference>
<keyword evidence="8" id="KW-1185">Reference proteome</keyword>
<dbReference type="Gene3D" id="1.10.357.10">
    <property type="entry name" value="Tetracycline Repressor, domain 2"/>
    <property type="match status" value="1"/>
</dbReference>
<reference evidence="7 8" key="1">
    <citation type="submission" date="2018-10" db="EMBL/GenBank/DDBJ databases">
        <title>Sequencing the genomes of 1000 actinobacteria strains.</title>
        <authorList>
            <person name="Klenk H.-P."/>
        </authorList>
    </citation>
    <scope>NUCLEOTIDE SEQUENCE [LARGE SCALE GENOMIC DNA]</scope>
    <source>
        <strain evidence="7 8">DSM 45175</strain>
    </source>
</reference>
<dbReference type="Proteomes" id="UP000277671">
    <property type="component" value="Unassembled WGS sequence"/>
</dbReference>
<protein>
    <submittedName>
        <fullName evidence="7">TetR family transcriptional regulator</fullName>
    </submittedName>
</protein>
<feature type="region of interest" description="Disordered" evidence="5">
    <location>
        <begin position="1"/>
        <end position="30"/>
    </location>
</feature>
<evidence type="ECO:0000259" key="6">
    <source>
        <dbReference type="PROSITE" id="PS50977"/>
    </source>
</evidence>
<dbReference type="GO" id="GO:0003700">
    <property type="term" value="F:DNA-binding transcription factor activity"/>
    <property type="evidence" value="ECO:0007669"/>
    <property type="project" value="TreeGrafter"/>
</dbReference>
<dbReference type="Pfam" id="PF00440">
    <property type="entry name" value="TetR_N"/>
    <property type="match status" value="1"/>
</dbReference>
<evidence type="ECO:0000256" key="5">
    <source>
        <dbReference type="SAM" id="MobiDB-lite"/>
    </source>
</evidence>
<evidence type="ECO:0000256" key="3">
    <source>
        <dbReference type="ARBA" id="ARBA00023163"/>
    </source>
</evidence>
<dbReference type="SUPFAM" id="SSF46689">
    <property type="entry name" value="Homeodomain-like"/>
    <property type="match status" value="1"/>
</dbReference>
<evidence type="ECO:0000313" key="7">
    <source>
        <dbReference type="EMBL" id="RKR92091.1"/>
    </source>
</evidence>
<feature type="DNA-binding region" description="H-T-H motif" evidence="4">
    <location>
        <begin position="54"/>
        <end position="73"/>
    </location>
</feature>
<feature type="domain" description="HTH tetR-type" evidence="6">
    <location>
        <begin position="32"/>
        <end position="91"/>
    </location>
</feature>